<dbReference type="GO" id="GO:0006508">
    <property type="term" value="P:proteolysis"/>
    <property type="evidence" value="ECO:0007669"/>
    <property type="project" value="UniProtKB-KW"/>
</dbReference>
<gene>
    <name evidence="2" type="primary">clpS</name>
    <name evidence="2" type="ORF">NITMOv2_2385</name>
</gene>
<keyword evidence="2" id="KW-0378">Hydrolase</keyword>
<dbReference type="InterPro" id="IPR003769">
    <property type="entry name" value="ClpS_core"/>
</dbReference>
<evidence type="ECO:0000313" key="3">
    <source>
        <dbReference type="Proteomes" id="UP000069205"/>
    </source>
</evidence>
<dbReference type="GO" id="GO:0030163">
    <property type="term" value="P:protein catabolic process"/>
    <property type="evidence" value="ECO:0007669"/>
    <property type="project" value="InterPro"/>
</dbReference>
<sequence length="98" mass="10571">MPTPATPQTIPDITEDVQTGSGDGFEARVIVYNCDCHTYQQVIDLFCRFIPGMTSSKAFELAYRIDHEGEAMVFAGASEQAEEIAAKLAGGGLRVSVQ</sequence>
<evidence type="ECO:0000313" key="2">
    <source>
        <dbReference type="EMBL" id="ALA58800.1"/>
    </source>
</evidence>
<reference evidence="2 3" key="1">
    <citation type="journal article" date="2015" name="Proc. Natl. Acad. Sci. U.S.A.">
        <title>Expanded metabolic versatility of ubiquitous nitrite-oxidizing bacteria from the genus Nitrospira.</title>
        <authorList>
            <person name="Koch H."/>
            <person name="Lucker S."/>
            <person name="Albertsen M."/>
            <person name="Kitzinger K."/>
            <person name="Herbold C."/>
            <person name="Spieck E."/>
            <person name="Nielsen P.H."/>
            <person name="Wagner M."/>
            <person name="Daims H."/>
        </authorList>
    </citation>
    <scope>NUCLEOTIDE SEQUENCE [LARGE SCALE GENOMIC DNA]</scope>
    <source>
        <strain evidence="2 3">NSP M-1</strain>
    </source>
</reference>
<accession>A0A0K2GCW6</accession>
<dbReference type="Gene3D" id="3.30.1390.10">
    <property type="match status" value="1"/>
</dbReference>
<organism evidence="2 3">
    <name type="scientific">Nitrospira moscoviensis</name>
    <dbReference type="NCBI Taxonomy" id="42253"/>
    <lineage>
        <taxon>Bacteria</taxon>
        <taxon>Pseudomonadati</taxon>
        <taxon>Nitrospirota</taxon>
        <taxon>Nitrospiria</taxon>
        <taxon>Nitrospirales</taxon>
        <taxon>Nitrospiraceae</taxon>
        <taxon>Nitrospira</taxon>
    </lineage>
</organism>
<dbReference type="EMBL" id="CP011801">
    <property type="protein sequence ID" value="ALA58800.1"/>
    <property type="molecule type" value="Genomic_DNA"/>
</dbReference>
<dbReference type="OrthoDB" id="9796933at2"/>
<feature type="domain" description="Adaptor protein ClpS core" evidence="1">
    <location>
        <begin position="28"/>
        <end position="89"/>
    </location>
</feature>
<name>A0A0K2GCW6_NITMO</name>
<dbReference type="KEGG" id="nmv:NITMOv2_2385"/>
<dbReference type="GO" id="GO:0008233">
    <property type="term" value="F:peptidase activity"/>
    <property type="evidence" value="ECO:0007669"/>
    <property type="project" value="UniProtKB-KW"/>
</dbReference>
<dbReference type="PATRIC" id="fig|42253.5.peg.2352"/>
<dbReference type="Proteomes" id="UP000069205">
    <property type="component" value="Chromosome"/>
</dbReference>
<evidence type="ECO:0000259" key="1">
    <source>
        <dbReference type="Pfam" id="PF02617"/>
    </source>
</evidence>
<keyword evidence="2" id="KW-0645">Protease</keyword>
<keyword evidence="3" id="KW-1185">Reference proteome</keyword>
<dbReference type="AlphaFoldDB" id="A0A0K2GCW6"/>
<dbReference type="STRING" id="42253.NITMOv2_2385"/>
<proteinExistence type="predicted"/>
<dbReference type="SUPFAM" id="SSF54736">
    <property type="entry name" value="ClpS-like"/>
    <property type="match status" value="1"/>
</dbReference>
<protein>
    <submittedName>
        <fullName evidence="2">ATP-dependent Clp protease adapter protein ClpS</fullName>
    </submittedName>
</protein>
<dbReference type="Pfam" id="PF02617">
    <property type="entry name" value="ClpS"/>
    <property type="match status" value="1"/>
</dbReference>
<dbReference type="InterPro" id="IPR014719">
    <property type="entry name" value="Ribosomal_bL12_C/ClpS-like"/>
</dbReference>